<evidence type="ECO:0000313" key="2">
    <source>
        <dbReference type="EMBL" id="SAK48349.1"/>
    </source>
</evidence>
<proteinExistence type="predicted"/>
<feature type="transmembrane region" description="Helical" evidence="1">
    <location>
        <begin position="65"/>
        <end position="82"/>
    </location>
</feature>
<organism evidence="2 3">
    <name type="scientific">Caballeronia hypogeia</name>
    <dbReference type="NCBI Taxonomy" id="1777140"/>
    <lineage>
        <taxon>Bacteria</taxon>
        <taxon>Pseudomonadati</taxon>
        <taxon>Pseudomonadota</taxon>
        <taxon>Betaproteobacteria</taxon>
        <taxon>Burkholderiales</taxon>
        <taxon>Burkholderiaceae</taxon>
        <taxon>Caballeronia</taxon>
    </lineage>
</organism>
<name>A0A157ZSA2_9BURK</name>
<keyword evidence="3" id="KW-1185">Reference proteome</keyword>
<dbReference type="Proteomes" id="UP000054851">
    <property type="component" value="Unassembled WGS sequence"/>
</dbReference>
<gene>
    <name evidence="2" type="primary">yhaI</name>
    <name evidence="2" type="ORF">AWB79_01280</name>
</gene>
<dbReference type="RefSeq" id="WP_063963452.1">
    <property type="nucleotide sequence ID" value="NZ_FCOA02000003.1"/>
</dbReference>
<comment type="caution">
    <text evidence="2">The sequence shown here is derived from an EMBL/GenBank/DDBJ whole genome shotgun (WGS) entry which is preliminary data.</text>
</comment>
<dbReference type="PANTHER" id="PTHR34980">
    <property type="entry name" value="INNER MEMBRANE PROTEIN-RELATED-RELATED"/>
    <property type="match status" value="1"/>
</dbReference>
<keyword evidence="1" id="KW-1133">Transmembrane helix</keyword>
<dbReference type="InterPro" id="IPR008523">
    <property type="entry name" value="DUF805"/>
</dbReference>
<evidence type="ECO:0000313" key="3">
    <source>
        <dbReference type="Proteomes" id="UP000054851"/>
    </source>
</evidence>
<dbReference type="EMBL" id="FCOA02000003">
    <property type="protein sequence ID" value="SAK48349.1"/>
    <property type="molecule type" value="Genomic_DNA"/>
</dbReference>
<dbReference type="STRING" id="1777140.AWB79_01280"/>
<sequence length="148" mass="16215">MSMMSCFGCGKQLHTSAPSCPGCGAPQLSTQVTKNTVTQTSGFGWFVIAIKKYAVFAGRARRKEYWFFTLFYILLAFVVGFVEGLLRLGDGPSTLYSLALLLPSIAVGVRRLHDTGRSGWWLLLPLVNLVFLAQDGQKGSNNYGDDPK</sequence>
<keyword evidence="1" id="KW-0812">Transmembrane</keyword>
<dbReference type="Pfam" id="PF05656">
    <property type="entry name" value="DUF805"/>
    <property type="match status" value="1"/>
</dbReference>
<protein>
    <submittedName>
        <fullName evidence="2">Inner membrane protein YhaI</fullName>
    </submittedName>
</protein>
<dbReference type="PANTHER" id="PTHR34980:SF2">
    <property type="entry name" value="INNER MEMBRANE PROTEIN YHAH-RELATED"/>
    <property type="match status" value="1"/>
</dbReference>
<dbReference type="AlphaFoldDB" id="A0A157ZSA2"/>
<evidence type="ECO:0000256" key="1">
    <source>
        <dbReference type="SAM" id="Phobius"/>
    </source>
</evidence>
<keyword evidence="1" id="KW-0472">Membrane</keyword>
<accession>A0A157ZSA2</accession>
<reference evidence="2" key="1">
    <citation type="submission" date="2016-01" db="EMBL/GenBank/DDBJ databases">
        <authorList>
            <person name="Peeters C."/>
        </authorList>
    </citation>
    <scope>NUCLEOTIDE SEQUENCE</scope>
    <source>
        <strain evidence="2">LMG 29322</strain>
    </source>
</reference>
<feature type="transmembrane region" description="Helical" evidence="1">
    <location>
        <begin position="94"/>
        <end position="112"/>
    </location>
</feature>
<dbReference type="GO" id="GO:0005886">
    <property type="term" value="C:plasma membrane"/>
    <property type="evidence" value="ECO:0007669"/>
    <property type="project" value="TreeGrafter"/>
</dbReference>